<evidence type="ECO:0000256" key="6">
    <source>
        <dbReference type="ARBA" id="ARBA00023002"/>
    </source>
</evidence>
<proteinExistence type="inferred from homology"/>
<dbReference type="InterPro" id="IPR017925">
    <property type="entry name" value="DHFR_CS"/>
</dbReference>
<organism evidence="11 12">
    <name type="scientific">Candidatus Enterococcus avicola</name>
    <dbReference type="NCBI Taxonomy" id="2838561"/>
    <lineage>
        <taxon>Bacteria</taxon>
        <taxon>Bacillati</taxon>
        <taxon>Bacillota</taxon>
        <taxon>Bacilli</taxon>
        <taxon>Lactobacillales</taxon>
        <taxon>Enterococcaceae</taxon>
        <taxon>Enterococcus</taxon>
    </lineage>
</organism>
<dbReference type="GO" id="GO:0046654">
    <property type="term" value="P:tetrahydrofolate biosynthetic process"/>
    <property type="evidence" value="ECO:0007669"/>
    <property type="project" value="InterPro"/>
</dbReference>
<dbReference type="Pfam" id="PF00186">
    <property type="entry name" value="DHFR_1"/>
    <property type="match status" value="1"/>
</dbReference>
<evidence type="ECO:0000256" key="3">
    <source>
        <dbReference type="ARBA" id="ARBA00012856"/>
    </source>
</evidence>
<sequence>MLAALWSQDKTGLIGKEQTLPWHLPNDLQYFKKMTIGKTIVMGRKTFEGMGSRPLPGRQTIILTRNKNFQASGVVVMHSLEEVLTFASQQSEIVMIVGGAAIYKDFLPYLDILYRTVIDEKFIGDAYFPEINWQEWQLVESLNGIVDEKNKYAHRFETYKRSK</sequence>
<evidence type="ECO:0000313" key="11">
    <source>
        <dbReference type="EMBL" id="HIZ53059.1"/>
    </source>
</evidence>
<evidence type="ECO:0000313" key="12">
    <source>
        <dbReference type="Proteomes" id="UP000824063"/>
    </source>
</evidence>
<dbReference type="PANTHER" id="PTHR48069:SF3">
    <property type="entry name" value="DIHYDROFOLATE REDUCTASE"/>
    <property type="match status" value="1"/>
</dbReference>
<keyword evidence="6 8" id="KW-0560">Oxidoreductase</keyword>
<dbReference type="GO" id="GO:0004146">
    <property type="term" value="F:dihydrofolate reductase activity"/>
    <property type="evidence" value="ECO:0007669"/>
    <property type="project" value="UniProtKB-EC"/>
</dbReference>
<dbReference type="PANTHER" id="PTHR48069">
    <property type="entry name" value="DIHYDROFOLATE REDUCTASE"/>
    <property type="match status" value="1"/>
</dbReference>
<feature type="domain" description="DHFR" evidence="10">
    <location>
        <begin position="1"/>
        <end position="161"/>
    </location>
</feature>
<dbReference type="Gene3D" id="3.40.430.10">
    <property type="entry name" value="Dihydrofolate Reductase, subunit A"/>
    <property type="match status" value="1"/>
</dbReference>
<keyword evidence="4 8" id="KW-0554">One-carbon metabolism</keyword>
<dbReference type="PROSITE" id="PS51330">
    <property type="entry name" value="DHFR_2"/>
    <property type="match status" value="1"/>
</dbReference>
<dbReference type="PROSITE" id="PS00075">
    <property type="entry name" value="DHFR_1"/>
    <property type="match status" value="1"/>
</dbReference>
<dbReference type="PIRSF" id="PIRSF000194">
    <property type="entry name" value="DHFR"/>
    <property type="match status" value="1"/>
</dbReference>
<evidence type="ECO:0000256" key="9">
    <source>
        <dbReference type="RuleBase" id="RU004474"/>
    </source>
</evidence>
<evidence type="ECO:0000256" key="8">
    <source>
        <dbReference type="PIRNR" id="PIRNR000194"/>
    </source>
</evidence>
<keyword evidence="5 8" id="KW-0521">NADP</keyword>
<evidence type="ECO:0000256" key="4">
    <source>
        <dbReference type="ARBA" id="ARBA00022563"/>
    </source>
</evidence>
<accession>A0A9D2F5U1</accession>
<evidence type="ECO:0000256" key="7">
    <source>
        <dbReference type="ARBA" id="ARBA00025067"/>
    </source>
</evidence>
<dbReference type="GO" id="GO:0070401">
    <property type="term" value="F:NADP+ binding"/>
    <property type="evidence" value="ECO:0007669"/>
    <property type="project" value="UniProtKB-ARBA"/>
</dbReference>
<dbReference type="CDD" id="cd00209">
    <property type="entry name" value="DHFR"/>
    <property type="match status" value="1"/>
</dbReference>
<comment type="caution">
    <text evidence="11">The sequence shown here is derived from an EMBL/GenBank/DDBJ whole genome shotgun (WGS) entry which is preliminary data.</text>
</comment>
<dbReference type="FunFam" id="3.40.430.10:FF:000001">
    <property type="entry name" value="Dihydrofolate reductase"/>
    <property type="match status" value="1"/>
</dbReference>
<dbReference type="InterPro" id="IPR024072">
    <property type="entry name" value="DHFR-like_dom_sf"/>
</dbReference>
<dbReference type="GO" id="GO:0046655">
    <property type="term" value="P:folic acid metabolic process"/>
    <property type="evidence" value="ECO:0007669"/>
    <property type="project" value="TreeGrafter"/>
</dbReference>
<dbReference type="GO" id="GO:0046452">
    <property type="term" value="P:dihydrofolate metabolic process"/>
    <property type="evidence" value="ECO:0007669"/>
    <property type="project" value="TreeGrafter"/>
</dbReference>
<protein>
    <recommendedName>
        <fullName evidence="3 8">Dihydrofolate reductase</fullName>
        <ecNumber evidence="3 8">1.5.1.3</ecNumber>
    </recommendedName>
</protein>
<name>A0A9D2F5U1_9ENTE</name>
<reference evidence="11" key="1">
    <citation type="journal article" date="2021" name="PeerJ">
        <title>Extensive microbial diversity within the chicken gut microbiome revealed by metagenomics and culture.</title>
        <authorList>
            <person name="Gilroy R."/>
            <person name="Ravi A."/>
            <person name="Getino M."/>
            <person name="Pursley I."/>
            <person name="Horton D.L."/>
            <person name="Alikhan N.F."/>
            <person name="Baker D."/>
            <person name="Gharbi K."/>
            <person name="Hall N."/>
            <person name="Watson M."/>
            <person name="Adriaenssens E.M."/>
            <person name="Foster-Nyarko E."/>
            <person name="Jarju S."/>
            <person name="Secka A."/>
            <person name="Antonio M."/>
            <person name="Oren A."/>
            <person name="Chaudhuri R.R."/>
            <person name="La Ragione R."/>
            <person name="Hildebrand F."/>
            <person name="Pallen M.J."/>
        </authorList>
    </citation>
    <scope>NUCLEOTIDE SEQUENCE</scope>
    <source>
        <strain evidence="11">CHK172-16539</strain>
    </source>
</reference>
<dbReference type="InterPro" id="IPR001796">
    <property type="entry name" value="DHFR_dom"/>
</dbReference>
<comment type="similarity">
    <text evidence="2 8 9">Belongs to the dihydrofolate reductase family.</text>
</comment>
<dbReference type="GO" id="GO:0006730">
    <property type="term" value="P:one-carbon metabolic process"/>
    <property type="evidence" value="ECO:0007669"/>
    <property type="project" value="UniProtKB-KW"/>
</dbReference>
<comment type="catalytic activity">
    <reaction evidence="8">
        <text>(6S)-5,6,7,8-tetrahydrofolate + NADP(+) = 7,8-dihydrofolate + NADPH + H(+)</text>
        <dbReference type="Rhea" id="RHEA:15009"/>
        <dbReference type="ChEBI" id="CHEBI:15378"/>
        <dbReference type="ChEBI" id="CHEBI:57451"/>
        <dbReference type="ChEBI" id="CHEBI:57453"/>
        <dbReference type="ChEBI" id="CHEBI:57783"/>
        <dbReference type="ChEBI" id="CHEBI:58349"/>
        <dbReference type="EC" id="1.5.1.3"/>
    </reaction>
</comment>
<evidence type="ECO:0000259" key="10">
    <source>
        <dbReference type="PROSITE" id="PS51330"/>
    </source>
</evidence>
<dbReference type="SUPFAM" id="SSF53597">
    <property type="entry name" value="Dihydrofolate reductase-like"/>
    <property type="match status" value="1"/>
</dbReference>
<dbReference type="PRINTS" id="PR00070">
    <property type="entry name" value="DHFR"/>
</dbReference>
<dbReference type="Proteomes" id="UP000824063">
    <property type="component" value="Unassembled WGS sequence"/>
</dbReference>
<dbReference type="EC" id="1.5.1.3" evidence="3 8"/>
<comment type="function">
    <text evidence="7 8">Key enzyme in folate metabolism. Catalyzes an essential reaction for de novo glycine and purine synthesis, and for DNA precursor synthesis.</text>
</comment>
<gene>
    <name evidence="11" type="ORF">IAA20_03840</name>
</gene>
<comment type="pathway">
    <text evidence="1 8">Cofactor biosynthesis; tetrahydrofolate biosynthesis; 5,6,7,8-tetrahydrofolate from 7,8-dihydrofolate: step 1/1.</text>
</comment>
<evidence type="ECO:0000256" key="2">
    <source>
        <dbReference type="ARBA" id="ARBA00009539"/>
    </source>
</evidence>
<evidence type="ECO:0000256" key="1">
    <source>
        <dbReference type="ARBA" id="ARBA00004903"/>
    </source>
</evidence>
<dbReference type="InterPro" id="IPR012259">
    <property type="entry name" value="DHFR"/>
</dbReference>
<dbReference type="AlphaFoldDB" id="A0A9D2F5U1"/>
<dbReference type="GO" id="GO:0005829">
    <property type="term" value="C:cytosol"/>
    <property type="evidence" value="ECO:0007669"/>
    <property type="project" value="TreeGrafter"/>
</dbReference>
<reference evidence="11" key="2">
    <citation type="submission" date="2021-04" db="EMBL/GenBank/DDBJ databases">
        <authorList>
            <person name="Gilroy R."/>
        </authorList>
    </citation>
    <scope>NUCLEOTIDE SEQUENCE</scope>
    <source>
        <strain evidence="11">CHK172-16539</strain>
    </source>
</reference>
<evidence type="ECO:0000256" key="5">
    <source>
        <dbReference type="ARBA" id="ARBA00022857"/>
    </source>
</evidence>
<dbReference type="EMBL" id="DXBN01000091">
    <property type="protein sequence ID" value="HIZ53059.1"/>
    <property type="molecule type" value="Genomic_DNA"/>
</dbReference>